<sequence>MLKSNSLPIIKCKCGNLPIPSDSVQKKFLLPIILLSIIVGALLLLISVACIVFYLKKRHHDPRSILFDKEEKQQCFTSLMSHSSRSTEEFQIYDNSCFHMAAGCIGKQASRKVERPDPVLGMATQRYLYSELSDATGGFCESNLIGVGGSSMVYHGKLKDGRPVAVKRLNFFTGPEIEHEFLLEVELLSRLHHFHLVSLLGYCSEIKGKEIQRILVYDFMENGNLREHLSNVGNKTLNWDTRLQIAVGAARGLEYLHEAADPRVLHRDFKSQNILLDYKWRAKVADFGMAKVIESSDFTGCTNSPAQMLGTFGYLAPEYATTGKATTKSDVFSFGVVLLELISARQSLDILSPKGEQSLVQWALPMLHDREWVVNNLVDPELGHHCSSELVQQVALIAQACLQADPDLRPSMTSVVQALSRLLSKPTGDVETEISASPDTQILGKDSSSRYREPDLLDCSTITPERFNVRTTYPYVSMRDRDNDQKVVDVLSLDEDMRRQKSAVLRRTTSLSGAENFLGSGAILSPSNPIRRCFEEEALDLLKPRLEYFWLHGERMER</sequence>
<accession>A0ACC2DYY0</accession>
<proteinExistence type="predicted"/>
<reference evidence="2" key="1">
    <citation type="journal article" date="2024" name="Proc. Natl. Acad. Sci. U.S.A.">
        <title>Extraordinary preservation of gene collinearity over three hundred million years revealed in homosporous lycophytes.</title>
        <authorList>
            <person name="Li C."/>
            <person name="Wickell D."/>
            <person name="Kuo L.Y."/>
            <person name="Chen X."/>
            <person name="Nie B."/>
            <person name="Liao X."/>
            <person name="Peng D."/>
            <person name="Ji J."/>
            <person name="Jenkins J."/>
            <person name="Williams M."/>
            <person name="Shu S."/>
            <person name="Plott C."/>
            <person name="Barry K."/>
            <person name="Rajasekar S."/>
            <person name="Grimwood J."/>
            <person name="Han X."/>
            <person name="Sun S."/>
            <person name="Hou Z."/>
            <person name="He W."/>
            <person name="Dai G."/>
            <person name="Sun C."/>
            <person name="Schmutz J."/>
            <person name="Leebens-Mack J.H."/>
            <person name="Li F.W."/>
            <person name="Wang L."/>
        </authorList>
    </citation>
    <scope>NUCLEOTIDE SEQUENCE [LARGE SCALE GENOMIC DNA]</scope>
    <source>
        <strain evidence="2">cv. PW_Plant_1</strain>
    </source>
</reference>
<gene>
    <name evidence="1" type="ORF">O6H91_04G084800</name>
</gene>
<name>A0ACC2DYY0_DIPCM</name>
<comment type="caution">
    <text evidence="1">The sequence shown here is derived from an EMBL/GenBank/DDBJ whole genome shotgun (WGS) entry which is preliminary data.</text>
</comment>
<protein>
    <submittedName>
        <fullName evidence="1">Uncharacterized protein</fullName>
    </submittedName>
</protein>
<keyword evidence="2" id="KW-1185">Reference proteome</keyword>
<organism evidence="1 2">
    <name type="scientific">Diphasiastrum complanatum</name>
    <name type="common">Issler's clubmoss</name>
    <name type="synonym">Lycopodium complanatum</name>
    <dbReference type="NCBI Taxonomy" id="34168"/>
    <lineage>
        <taxon>Eukaryota</taxon>
        <taxon>Viridiplantae</taxon>
        <taxon>Streptophyta</taxon>
        <taxon>Embryophyta</taxon>
        <taxon>Tracheophyta</taxon>
        <taxon>Lycopodiopsida</taxon>
        <taxon>Lycopodiales</taxon>
        <taxon>Lycopodiaceae</taxon>
        <taxon>Lycopodioideae</taxon>
        <taxon>Diphasiastrum</taxon>
    </lineage>
</organism>
<evidence type="ECO:0000313" key="2">
    <source>
        <dbReference type="Proteomes" id="UP001162992"/>
    </source>
</evidence>
<dbReference type="Proteomes" id="UP001162992">
    <property type="component" value="Chromosome 4"/>
</dbReference>
<evidence type="ECO:0000313" key="1">
    <source>
        <dbReference type="EMBL" id="KAJ7559428.1"/>
    </source>
</evidence>
<dbReference type="EMBL" id="CM055095">
    <property type="protein sequence ID" value="KAJ7559428.1"/>
    <property type="molecule type" value="Genomic_DNA"/>
</dbReference>